<name>A0A9D4IQ41_DREPO</name>
<comment type="caution">
    <text evidence="7">The sequence shown here is derived from an EMBL/GenBank/DDBJ whole genome shotgun (WGS) entry which is preliminary data.</text>
</comment>
<dbReference type="EMBL" id="JAIWYP010000008">
    <property type="protein sequence ID" value="KAH3779748.1"/>
    <property type="molecule type" value="Genomic_DNA"/>
</dbReference>
<evidence type="ECO:0000256" key="6">
    <source>
        <dbReference type="SAM" id="Phobius"/>
    </source>
</evidence>
<keyword evidence="4 6" id="KW-0472">Membrane</keyword>
<protein>
    <submittedName>
        <fullName evidence="7">Uncharacterized protein</fullName>
    </submittedName>
</protein>
<evidence type="ECO:0000256" key="4">
    <source>
        <dbReference type="ARBA" id="ARBA00023136"/>
    </source>
</evidence>
<feature type="compositionally biased region" description="Basic and acidic residues" evidence="5">
    <location>
        <begin position="88"/>
        <end position="97"/>
    </location>
</feature>
<gene>
    <name evidence="7" type="ORF">DPMN_157555</name>
</gene>
<feature type="transmembrane region" description="Helical" evidence="6">
    <location>
        <begin position="272"/>
        <end position="293"/>
    </location>
</feature>
<feature type="transmembrane region" description="Helical" evidence="6">
    <location>
        <begin position="305"/>
        <end position="325"/>
    </location>
</feature>
<feature type="region of interest" description="Disordered" evidence="5">
    <location>
        <begin position="74"/>
        <end position="97"/>
    </location>
</feature>
<comment type="subcellular location">
    <subcellularLocation>
        <location evidence="1">Membrane</location>
        <topology evidence="1">Multi-pass membrane protein</topology>
    </subcellularLocation>
</comment>
<keyword evidence="3 6" id="KW-1133">Transmembrane helix</keyword>
<feature type="transmembrane region" description="Helical" evidence="6">
    <location>
        <begin position="40"/>
        <end position="59"/>
    </location>
</feature>
<evidence type="ECO:0000256" key="1">
    <source>
        <dbReference type="ARBA" id="ARBA00004141"/>
    </source>
</evidence>
<evidence type="ECO:0000313" key="8">
    <source>
        <dbReference type="Proteomes" id="UP000828390"/>
    </source>
</evidence>
<reference evidence="7" key="2">
    <citation type="submission" date="2020-11" db="EMBL/GenBank/DDBJ databases">
        <authorList>
            <person name="McCartney M.A."/>
            <person name="Auch B."/>
            <person name="Kono T."/>
            <person name="Mallez S."/>
            <person name="Becker A."/>
            <person name="Gohl D.M."/>
            <person name="Silverstein K.A.T."/>
            <person name="Koren S."/>
            <person name="Bechman K.B."/>
            <person name="Herman A."/>
            <person name="Abrahante J.E."/>
            <person name="Garbe J."/>
        </authorList>
    </citation>
    <scope>NUCLEOTIDE SEQUENCE</scope>
    <source>
        <strain evidence="7">Duluth1</strain>
        <tissue evidence="7">Whole animal</tissue>
    </source>
</reference>
<feature type="transmembrane region" description="Helical" evidence="6">
    <location>
        <begin position="240"/>
        <end position="260"/>
    </location>
</feature>
<proteinExistence type="predicted"/>
<dbReference type="PANTHER" id="PTHR11040">
    <property type="entry name" value="ZINC/IRON TRANSPORTER"/>
    <property type="match status" value="1"/>
</dbReference>
<feature type="transmembrane region" description="Helical" evidence="6">
    <location>
        <begin position="214"/>
        <end position="234"/>
    </location>
</feature>
<dbReference type="GO" id="GO:0005385">
    <property type="term" value="F:zinc ion transmembrane transporter activity"/>
    <property type="evidence" value="ECO:0007669"/>
    <property type="project" value="TreeGrafter"/>
</dbReference>
<dbReference type="Proteomes" id="UP000828390">
    <property type="component" value="Unassembled WGS sequence"/>
</dbReference>
<feature type="transmembrane region" description="Helical" evidence="6">
    <location>
        <begin position="337"/>
        <end position="356"/>
    </location>
</feature>
<dbReference type="PANTHER" id="PTHR11040:SF140">
    <property type="entry name" value="ZRT (ZRT), IRT- (IRT-) LIKE PROTEIN TRANSPORTER"/>
    <property type="match status" value="1"/>
</dbReference>
<keyword evidence="8" id="KW-1185">Reference proteome</keyword>
<evidence type="ECO:0000256" key="5">
    <source>
        <dbReference type="SAM" id="MobiDB-lite"/>
    </source>
</evidence>
<accession>A0A9D4IQ41</accession>
<keyword evidence="2 6" id="KW-0812">Transmembrane</keyword>
<dbReference type="AlphaFoldDB" id="A0A9D4IQ41"/>
<dbReference type="Pfam" id="PF02535">
    <property type="entry name" value="Zip"/>
    <property type="match status" value="1"/>
</dbReference>
<evidence type="ECO:0000256" key="2">
    <source>
        <dbReference type="ARBA" id="ARBA00022692"/>
    </source>
</evidence>
<evidence type="ECO:0000256" key="3">
    <source>
        <dbReference type="ARBA" id="ARBA00022989"/>
    </source>
</evidence>
<dbReference type="InterPro" id="IPR003689">
    <property type="entry name" value="ZIP"/>
</dbReference>
<sequence>MNCFSGGVFFGVSLLNLLPEAREAMENALEHYNYHTEYPLTELLLCVGLFLILAIEHFFHMCCSPKKKLQEKSPILGSTSNAVKPQAPHKEEKEKNKIQCNGIGHSADVKDKGNEILVHSEFEDSSYADDLTYHTYGTVDESLDKSGSNPYAGSGLSRDGTPFQTEVVFYNSDRIIIRNKASPEVDVKPSTHDVIRSALDIDADDIRRLKIRGIVLMVALSLHMIFDGLAIGLMTKSSKVWQLLGAVALHKCLVFFTIGLQSLEILASAKKAVFVIVFLAIISPIGILIGEAINSSDDVTARETVSAVLQGIATGTFLFVTFFEILFRELGAQDPELLKIMFSFIGFVLIALVRLMTND</sequence>
<dbReference type="GO" id="GO:0005886">
    <property type="term" value="C:plasma membrane"/>
    <property type="evidence" value="ECO:0007669"/>
    <property type="project" value="TreeGrafter"/>
</dbReference>
<organism evidence="7 8">
    <name type="scientific">Dreissena polymorpha</name>
    <name type="common">Zebra mussel</name>
    <name type="synonym">Mytilus polymorpha</name>
    <dbReference type="NCBI Taxonomy" id="45954"/>
    <lineage>
        <taxon>Eukaryota</taxon>
        <taxon>Metazoa</taxon>
        <taxon>Spiralia</taxon>
        <taxon>Lophotrochozoa</taxon>
        <taxon>Mollusca</taxon>
        <taxon>Bivalvia</taxon>
        <taxon>Autobranchia</taxon>
        <taxon>Heteroconchia</taxon>
        <taxon>Euheterodonta</taxon>
        <taxon>Imparidentia</taxon>
        <taxon>Neoheterodontei</taxon>
        <taxon>Myida</taxon>
        <taxon>Dreissenoidea</taxon>
        <taxon>Dreissenidae</taxon>
        <taxon>Dreissena</taxon>
    </lineage>
</organism>
<reference evidence="7" key="1">
    <citation type="journal article" date="2019" name="bioRxiv">
        <title>The Genome of the Zebra Mussel, Dreissena polymorpha: A Resource for Invasive Species Research.</title>
        <authorList>
            <person name="McCartney M.A."/>
            <person name="Auch B."/>
            <person name="Kono T."/>
            <person name="Mallez S."/>
            <person name="Zhang Y."/>
            <person name="Obille A."/>
            <person name="Becker A."/>
            <person name="Abrahante J.E."/>
            <person name="Garbe J."/>
            <person name="Badalamenti J.P."/>
            <person name="Herman A."/>
            <person name="Mangelson H."/>
            <person name="Liachko I."/>
            <person name="Sullivan S."/>
            <person name="Sone E.D."/>
            <person name="Koren S."/>
            <person name="Silverstein K.A.T."/>
            <person name="Beckman K.B."/>
            <person name="Gohl D.M."/>
        </authorList>
    </citation>
    <scope>NUCLEOTIDE SEQUENCE</scope>
    <source>
        <strain evidence="7">Duluth1</strain>
        <tissue evidence="7">Whole animal</tissue>
    </source>
</reference>
<evidence type="ECO:0000313" key="7">
    <source>
        <dbReference type="EMBL" id="KAH3779748.1"/>
    </source>
</evidence>